<gene>
    <name evidence="2" type="ORF">GCM10009547_34890</name>
</gene>
<comment type="caution">
    <text evidence="2">The sequence shown here is derived from an EMBL/GenBank/DDBJ whole genome shotgun (WGS) entry which is preliminary data.</text>
</comment>
<sequence>MKHVVTAVAAGVALVLVLALAVVSTSASAVAACLPDDVAVRGTVPADLNLDAEQSANARTIVAATIERRLPTRAAVIAVATALQESSLRNLPHGDADSVGLFQQRPSAGWGRPAQLMDPALSTDLFLSRLEKVAGWQALPLAEAAQTVQRSAHPQAYSRWEPTATAIVAGLLGRPPGADADPTDATDLPGLAVYGDDLLRTLGRHLPATYLGGPIVVDVRPTRTVRETRSAVRHNPGLPGTLVVSVSDSFDSPAAVEHLMRDVSAVLRHTGPTRTVYWLTQPVPTASLANAALRALADRHPGLQVVEVAPSGSRADEVNRVAAVQKILELLGLSPWADPTASQVPGCDDGLGGYSRVPVADCAFHLPKGNPRSCQDAMRWALAQADGAPVWHRRCLNFTARAYGYTASGVPSAAEYWADAYDRHPHDPHPPAGSLVFWATGEPAGHAALSLGGGMVVSNDIAGKGTIAAVPLTYITEQWSARYLGWAPPFFPRGV</sequence>
<evidence type="ECO:0000313" key="3">
    <source>
        <dbReference type="Proteomes" id="UP001500957"/>
    </source>
</evidence>
<dbReference type="PROSITE" id="PS51257">
    <property type="entry name" value="PROKAR_LIPOPROTEIN"/>
    <property type="match status" value="1"/>
</dbReference>
<name>A0ABP3S7R7_9ACTN</name>
<evidence type="ECO:0000256" key="1">
    <source>
        <dbReference type="SAM" id="SignalP"/>
    </source>
</evidence>
<dbReference type="RefSeq" id="WP_344607084.1">
    <property type="nucleotide sequence ID" value="NZ_BAAAHE010000031.1"/>
</dbReference>
<reference evidence="3" key="1">
    <citation type="journal article" date="2019" name="Int. J. Syst. Evol. Microbiol.">
        <title>The Global Catalogue of Microorganisms (GCM) 10K type strain sequencing project: providing services to taxonomists for standard genome sequencing and annotation.</title>
        <authorList>
            <consortium name="The Broad Institute Genomics Platform"/>
            <consortium name="The Broad Institute Genome Sequencing Center for Infectious Disease"/>
            <person name="Wu L."/>
            <person name="Ma J."/>
        </authorList>
    </citation>
    <scope>NUCLEOTIDE SEQUENCE [LARGE SCALE GENOMIC DNA]</scope>
    <source>
        <strain evidence="3">JCM 10671</strain>
    </source>
</reference>
<accession>A0ABP3S7R7</accession>
<keyword evidence="1" id="KW-0732">Signal</keyword>
<dbReference type="Proteomes" id="UP001500957">
    <property type="component" value="Unassembled WGS sequence"/>
</dbReference>
<proteinExistence type="predicted"/>
<organism evidence="2 3">
    <name type="scientific">Sporichthya brevicatena</name>
    <dbReference type="NCBI Taxonomy" id="171442"/>
    <lineage>
        <taxon>Bacteria</taxon>
        <taxon>Bacillati</taxon>
        <taxon>Actinomycetota</taxon>
        <taxon>Actinomycetes</taxon>
        <taxon>Sporichthyales</taxon>
        <taxon>Sporichthyaceae</taxon>
        <taxon>Sporichthya</taxon>
    </lineage>
</organism>
<protein>
    <submittedName>
        <fullName evidence="2">Uncharacterized protein</fullName>
    </submittedName>
</protein>
<feature type="chain" id="PRO_5046224063" evidence="1">
    <location>
        <begin position="32"/>
        <end position="495"/>
    </location>
</feature>
<keyword evidence="3" id="KW-1185">Reference proteome</keyword>
<dbReference type="EMBL" id="BAAAHE010000031">
    <property type="protein sequence ID" value="GAA0628276.1"/>
    <property type="molecule type" value="Genomic_DNA"/>
</dbReference>
<feature type="signal peptide" evidence="1">
    <location>
        <begin position="1"/>
        <end position="31"/>
    </location>
</feature>
<evidence type="ECO:0000313" key="2">
    <source>
        <dbReference type="EMBL" id="GAA0628276.1"/>
    </source>
</evidence>